<dbReference type="EMBL" id="DXAV01000041">
    <property type="protein sequence ID" value="HIZ91436.1"/>
    <property type="molecule type" value="Genomic_DNA"/>
</dbReference>
<evidence type="ECO:0000313" key="3">
    <source>
        <dbReference type="Proteomes" id="UP000824108"/>
    </source>
</evidence>
<gene>
    <name evidence="2" type="ORF">H9807_04880</name>
</gene>
<evidence type="ECO:0000313" key="2">
    <source>
        <dbReference type="EMBL" id="HIZ91436.1"/>
    </source>
</evidence>
<dbReference type="AlphaFoldDB" id="A0A9D2GYQ0"/>
<dbReference type="PROSITE" id="PS51257">
    <property type="entry name" value="PROKAR_LIPOPROTEIN"/>
    <property type="match status" value="1"/>
</dbReference>
<dbReference type="Gene3D" id="2.40.50.500">
    <property type="entry name" value="NigD-like N-terminal OB domain"/>
    <property type="match status" value="1"/>
</dbReference>
<reference evidence="2" key="2">
    <citation type="submission" date="2021-04" db="EMBL/GenBank/DDBJ databases">
        <authorList>
            <person name="Gilroy R."/>
        </authorList>
    </citation>
    <scope>NUCLEOTIDE SEQUENCE</scope>
    <source>
        <strain evidence="2">CHK118-2852</strain>
    </source>
</reference>
<protein>
    <recommendedName>
        <fullName evidence="1">NigD-like C-terminal domain-containing protein</fullName>
    </recommendedName>
</protein>
<dbReference type="Gene3D" id="2.60.40.2370">
    <property type="entry name" value="NigD-like, C-terminal beta sandwich domain"/>
    <property type="match status" value="1"/>
</dbReference>
<dbReference type="Pfam" id="PF17415">
    <property type="entry name" value="NigD_C"/>
    <property type="match status" value="1"/>
</dbReference>
<feature type="domain" description="NigD-like C-terminal" evidence="1">
    <location>
        <begin position="116"/>
        <end position="223"/>
    </location>
</feature>
<dbReference type="InterPro" id="IPR038143">
    <property type="entry name" value="NigD-like_C_dom_sf"/>
</dbReference>
<dbReference type="InterPro" id="IPR035376">
    <property type="entry name" value="NigD_C"/>
</dbReference>
<proteinExistence type="predicted"/>
<sequence length="226" mass="25944">MRKYPIGNFYSWFLLGVCVLLCACSDDDYHYPSVKLEFLTAYSDAEGGLQYVVTDEGGKYPIWAGVDDWRITPDSLIRIVSNYEIMQTDGVEGVRLYSALAAVSSLPLPADHFEGGIMMDPVDILSIWMGRDYLNMMLEVKAQNRPHEFFFVEESRVIDAENHHASVSLLLYHDDGDDIQAYTKRAYCSVPLRHYVEEGVETVTVHFRVYTYSGEVKKYEFEYKPL</sequence>
<evidence type="ECO:0000259" key="1">
    <source>
        <dbReference type="Pfam" id="PF17415"/>
    </source>
</evidence>
<name>A0A9D2GYQ0_9BACE</name>
<accession>A0A9D2GYQ0</accession>
<organism evidence="2 3">
    <name type="scientific">Candidatus Bacteroides merdavium</name>
    <dbReference type="NCBI Taxonomy" id="2838472"/>
    <lineage>
        <taxon>Bacteria</taxon>
        <taxon>Pseudomonadati</taxon>
        <taxon>Bacteroidota</taxon>
        <taxon>Bacteroidia</taxon>
        <taxon>Bacteroidales</taxon>
        <taxon>Bacteroidaceae</taxon>
        <taxon>Bacteroides</taxon>
    </lineage>
</organism>
<dbReference type="InterPro" id="IPR038179">
    <property type="entry name" value="NigD-like_N_sf"/>
</dbReference>
<comment type="caution">
    <text evidence="2">The sequence shown here is derived from an EMBL/GenBank/DDBJ whole genome shotgun (WGS) entry which is preliminary data.</text>
</comment>
<reference evidence="2" key="1">
    <citation type="journal article" date="2021" name="PeerJ">
        <title>Extensive microbial diversity within the chicken gut microbiome revealed by metagenomics and culture.</title>
        <authorList>
            <person name="Gilroy R."/>
            <person name="Ravi A."/>
            <person name="Getino M."/>
            <person name="Pursley I."/>
            <person name="Horton D.L."/>
            <person name="Alikhan N.F."/>
            <person name="Baker D."/>
            <person name="Gharbi K."/>
            <person name="Hall N."/>
            <person name="Watson M."/>
            <person name="Adriaenssens E.M."/>
            <person name="Foster-Nyarko E."/>
            <person name="Jarju S."/>
            <person name="Secka A."/>
            <person name="Antonio M."/>
            <person name="Oren A."/>
            <person name="Chaudhuri R.R."/>
            <person name="La Ragione R."/>
            <person name="Hildebrand F."/>
            <person name="Pallen M.J."/>
        </authorList>
    </citation>
    <scope>NUCLEOTIDE SEQUENCE</scope>
    <source>
        <strain evidence="2">CHK118-2852</strain>
    </source>
</reference>
<dbReference type="Proteomes" id="UP000824108">
    <property type="component" value="Unassembled WGS sequence"/>
</dbReference>